<name>A0A7E4UQ89_PANRE</name>
<proteinExistence type="predicted"/>
<evidence type="ECO:0000313" key="1">
    <source>
        <dbReference type="Proteomes" id="UP000492821"/>
    </source>
</evidence>
<dbReference type="Proteomes" id="UP000492821">
    <property type="component" value="Unassembled WGS sequence"/>
</dbReference>
<evidence type="ECO:0000313" key="2">
    <source>
        <dbReference type="WBParaSite" id="Pan_g11510.t2"/>
    </source>
</evidence>
<sequence length="125" mass="14091">MSAIRRFESRERHMTVRPGCVSPVLEGAPGATCIDFCMFGNISGNSHLHELLSSQEESGFCMLVNKQKGTRFHVTEIICFCMVFPTLRRFKLSDAFNIHALRLMLEDILQTLNFPCPKVGARGEL</sequence>
<protein>
    <submittedName>
        <fullName evidence="2">CNNM transmembrane domain-containing protein</fullName>
    </submittedName>
</protein>
<accession>A0A7E4UQ89</accession>
<dbReference type="AlphaFoldDB" id="A0A7E4UQ89"/>
<organism evidence="1 2">
    <name type="scientific">Panagrellus redivivus</name>
    <name type="common">Microworm</name>
    <dbReference type="NCBI Taxonomy" id="6233"/>
    <lineage>
        <taxon>Eukaryota</taxon>
        <taxon>Metazoa</taxon>
        <taxon>Ecdysozoa</taxon>
        <taxon>Nematoda</taxon>
        <taxon>Chromadorea</taxon>
        <taxon>Rhabditida</taxon>
        <taxon>Tylenchina</taxon>
        <taxon>Panagrolaimomorpha</taxon>
        <taxon>Panagrolaimoidea</taxon>
        <taxon>Panagrolaimidae</taxon>
        <taxon>Panagrellus</taxon>
    </lineage>
</organism>
<keyword evidence="1" id="KW-1185">Reference proteome</keyword>
<reference evidence="1" key="1">
    <citation type="journal article" date="2013" name="Genetics">
        <title>The draft genome and transcriptome of Panagrellus redivivus are shaped by the harsh demands of a free-living lifestyle.</title>
        <authorList>
            <person name="Srinivasan J."/>
            <person name="Dillman A.R."/>
            <person name="Macchietto M.G."/>
            <person name="Heikkinen L."/>
            <person name="Lakso M."/>
            <person name="Fracchia K.M."/>
            <person name="Antoshechkin I."/>
            <person name="Mortazavi A."/>
            <person name="Wong G."/>
            <person name="Sternberg P.W."/>
        </authorList>
    </citation>
    <scope>NUCLEOTIDE SEQUENCE [LARGE SCALE GENOMIC DNA]</scope>
    <source>
        <strain evidence="1">MT8872</strain>
    </source>
</reference>
<dbReference type="WBParaSite" id="Pan_g11510.t2">
    <property type="protein sequence ID" value="Pan_g11510.t2"/>
    <property type="gene ID" value="Pan_g11510"/>
</dbReference>
<reference evidence="2" key="2">
    <citation type="submission" date="2020-10" db="UniProtKB">
        <authorList>
            <consortium name="WormBaseParasite"/>
        </authorList>
    </citation>
    <scope>IDENTIFICATION</scope>
</reference>